<name>A0AAJ6VX24_9ACAR</name>
<sequence length="139" mass="15608">MSAAAVKELEDLHKKLINEVESYKTLQTNFEKARGARQTLEAQLLENESVYSELSMVGADSKIFKLVGPVLITQNLDDSKQNVQKRIDYINGELKRQENALKDLGKKSQIQKDIINSLQKTINDRRMELSNAAGSNSGQ</sequence>
<reference evidence="7" key="1">
    <citation type="submission" date="2025-08" db="UniProtKB">
        <authorList>
            <consortium name="RefSeq"/>
        </authorList>
    </citation>
    <scope>IDENTIFICATION</scope>
</reference>
<evidence type="ECO:0000256" key="1">
    <source>
        <dbReference type="ARBA" id="ARBA00008045"/>
    </source>
</evidence>
<protein>
    <recommendedName>
        <fullName evidence="4">Probable prefoldin subunit 6</fullName>
    </recommendedName>
</protein>
<evidence type="ECO:0000256" key="2">
    <source>
        <dbReference type="ARBA" id="ARBA00011695"/>
    </source>
</evidence>
<dbReference type="Proteomes" id="UP000694867">
    <property type="component" value="Unplaced"/>
</dbReference>
<gene>
    <name evidence="7" type="primary">LOC100901680</name>
</gene>
<dbReference type="Gene3D" id="1.10.287.370">
    <property type="match status" value="1"/>
</dbReference>
<dbReference type="InterPro" id="IPR002777">
    <property type="entry name" value="PFD_beta-like"/>
</dbReference>
<dbReference type="GO" id="GO:0051131">
    <property type="term" value="P:chaperone-mediated protein complex assembly"/>
    <property type="evidence" value="ECO:0007669"/>
    <property type="project" value="TreeGrafter"/>
</dbReference>
<dbReference type="AlphaFoldDB" id="A0AAJ6VX24"/>
<dbReference type="GO" id="GO:0051087">
    <property type="term" value="F:protein-folding chaperone binding"/>
    <property type="evidence" value="ECO:0007669"/>
    <property type="project" value="TreeGrafter"/>
</dbReference>
<comment type="subunit">
    <text evidence="2">Heterohexamer of two PFD-alpha type and four PFD-beta type subunits.</text>
</comment>
<proteinExistence type="inferred from homology"/>
<dbReference type="GO" id="GO:0005737">
    <property type="term" value="C:cytoplasm"/>
    <property type="evidence" value="ECO:0007669"/>
    <property type="project" value="TreeGrafter"/>
</dbReference>
<evidence type="ECO:0000256" key="5">
    <source>
        <dbReference type="SAM" id="Coils"/>
    </source>
</evidence>
<evidence type="ECO:0000313" key="6">
    <source>
        <dbReference type="Proteomes" id="UP000694867"/>
    </source>
</evidence>
<dbReference type="GO" id="GO:0051082">
    <property type="term" value="F:unfolded protein binding"/>
    <property type="evidence" value="ECO:0007669"/>
    <property type="project" value="InterPro"/>
</dbReference>
<dbReference type="GO" id="GO:0006457">
    <property type="term" value="P:protein folding"/>
    <property type="evidence" value="ECO:0007669"/>
    <property type="project" value="InterPro"/>
</dbReference>
<keyword evidence="3" id="KW-0143">Chaperone</keyword>
<keyword evidence="5" id="KW-0175">Coiled coil</keyword>
<dbReference type="KEGG" id="goe:100901680"/>
<dbReference type="FunFam" id="1.10.287.370:FF:000003">
    <property type="entry name" value="Prefoldin subunit 6"/>
    <property type="match status" value="1"/>
</dbReference>
<dbReference type="InterPro" id="IPR009053">
    <property type="entry name" value="Prefoldin"/>
</dbReference>
<dbReference type="CDD" id="cd23161">
    <property type="entry name" value="Prefoldin_6"/>
    <property type="match status" value="1"/>
</dbReference>
<dbReference type="CTD" id="10471"/>
<dbReference type="SUPFAM" id="SSF46579">
    <property type="entry name" value="Prefoldin"/>
    <property type="match status" value="1"/>
</dbReference>
<dbReference type="GO" id="GO:0016272">
    <property type="term" value="C:prefoldin complex"/>
    <property type="evidence" value="ECO:0007669"/>
    <property type="project" value="InterPro"/>
</dbReference>
<feature type="coiled-coil region" evidence="5">
    <location>
        <begin position="6"/>
        <end position="43"/>
    </location>
</feature>
<comment type="similarity">
    <text evidence="1">Belongs to the prefoldin subunit beta family.</text>
</comment>
<evidence type="ECO:0000256" key="3">
    <source>
        <dbReference type="ARBA" id="ARBA00023186"/>
    </source>
</evidence>
<organism evidence="6 7">
    <name type="scientific">Galendromus occidentalis</name>
    <name type="common">western predatory mite</name>
    <dbReference type="NCBI Taxonomy" id="34638"/>
    <lineage>
        <taxon>Eukaryota</taxon>
        <taxon>Metazoa</taxon>
        <taxon>Ecdysozoa</taxon>
        <taxon>Arthropoda</taxon>
        <taxon>Chelicerata</taxon>
        <taxon>Arachnida</taxon>
        <taxon>Acari</taxon>
        <taxon>Parasitiformes</taxon>
        <taxon>Mesostigmata</taxon>
        <taxon>Gamasina</taxon>
        <taxon>Phytoseioidea</taxon>
        <taxon>Phytoseiidae</taxon>
        <taxon>Typhlodrominae</taxon>
        <taxon>Galendromus</taxon>
    </lineage>
</organism>
<evidence type="ECO:0000313" key="7">
    <source>
        <dbReference type="RefSeq" id="XP_003741659.1"/>
    </source>
</evidence>
<accession>A0AAJ6VX24</accession>
<dbReference type="RefSeq" id="XP_003741659.1">
    <property type="nucleotide sequence ID" value="XM_003741611.2"/>
</dbReference>
<evidence type="ECO:0000256" key="4">
    <source>
        <dbReference type="ARBA" id="ARBA00072592"/>
    </source>
</evidence>
<keyword evidence="6" id="KW-1185">Reference proteome</keyword>
<dbReference type="PANTHER" id="PTHR21431">
    <property type="entry name" value="PREFOLDIN SUBUNIT 6"/>
    <property type="match status" value="1"/>
</dbReference>
<dbReference type="PANTHER" id="PTHR21431:SF0">
    <property type="entry name" value="PREFOLDIN SUBUNIT 6"/>
    <property type="match status" value="1"/>
</dbReference>
<dbReference type="GeneID" id="100901680"/>
<dbReference type="Pfam" id="PF01920">
    <property type="entry name" value="Prefoldin_2"/>
    <property type="match status" value="1"/>
</dbReference>